<accession>A0A1M6MJM9</accession>
<feature type="binding site" evidence="7">
    <location>
        <position position="88"/>
    </location>
    <ligand>
        <name>Zn(2+)</name>
        <dbReference type="ChEBI" id="CHEBI:29105"/>
    </ligand>
</feature>
<dbReference type="GO" id="GO:0008270">
    <property type="term" value="F:zinc ion binding"/>
    <property type="evidence" value="ECO:0007669"/>
    <property type="project" value="InterPro"/>
</dbReference>
<dbReference type="EC" id="4.2.1.1" evidence="2"/>
<keyword evidence="9" id="KW-1185">Reference proteome</keyword>
<evidence type="ECO:0000313" key="8">
    <source>
        <dbReference type="EMBL" id="SHJ83699.1"/>
    </source>
</evidence>
<protein>
    <recommendedName>
        <fullName evidence="2">carbonic anhydrase</fullName>
        <ecNumber evidence="2">4.2.1.1</ecNumber>
    </recommendedName>
</protein>
<evidence type="ECO:0000256" key="4">
    <source>
        <dbReference type="ARBA" id="ARBA00022833"/>
    </source>
</evidence>
<dbReference type="Gene3D" id="3.40.1050.10">
    <property type="entry name" value="Carbonic anhydrase"/>
    <property type="match status" value="1"/>
</dbReference>
<evidence type="ECO:0000256" key="5">
    <source>
        <dbReference type="ARBA" id="ARBA00024993"/>
    </source>
</evidence>
<dbReference type="InterPro" id="IPR001765">
    <property type="entry name" value="Carbonic_anhydrase"/>
</dbReference>
<evidence type="ECO:0000256" key="3">
    <source>
        <dbReference type="ARBA" id="ARBA00022723"/>
    </source>
</evidence>
<sequence length="163" mass="17695">MSFDDLLASNAAYAANFTDANFDGVARAGVGIVTCMDSRIEPLRMLGLDLGDAKILRSPGGRVTTSVLNGCVLAVQLLQVDRIMIIPHTRCAMATGTDEDLRNLIRERNGVTASWLTFGASPDQMTRVHEDVEMVRSHPLIAGRAEIGGFMYDVDTGRLEQII</sequence>
<dbReference type="SUPFAM" id="SSF53056">
    <property type="entry name" value="beta-carbonic anhydrase, cab"/>
    <property type="match status" value="1"/>
</dbReference>
<organism evidence="8 9">
    <name type="scientific">Tessaracoccus bendigoensis DSM 12906</name>
    <dbReference type="NCBI Taxonomy" id="1123357"/>
    <lineage>
        <taxon>Bacteria</taxon>
        <taxon>Bacillati</taxon>
        <taxon>Actinomycetota</taxon>
        <taxon>Actinomycetes</taxon>
        <taxon>Propionibacteriales</taxon>
        <taxon>Propionibacteriaceae</taxon>
        <taxon>Tessaracoccus</taxon>
    </lineage>
</organism>
<evidence type="ECO:0000256" key="1">
    <source>
        <dbReference type="ARBA" id="ARBA00006217"/>
    </source>
</evidence>
<gene>
    <name evidence="8" type="ORF">SAMN02745244_03381</name>
</gene>
<dbReference type="OrthoDB" id="8968066at2"/>
<evidence type="ECO:0000313" key="9">
    <source>
        <dbReference type="Proteomes" id="UP000184512"/>
    </source>
</evidence>
<dbReference type="PANTHER" id="PTHR43175:SF3">
    <property type="entry name" value="CARBON DISULFIDE HYDROLASE"/>
    <property type="match status" value="1"/>
</dbReference>
<evidence type="ECO:0000256" key="6">
    <source>
        <dbReference type="ARBA" id="ARBA00048348"/>
    </source>
</evidence>
<proteinExistence type="inferred from homology"/>
<dbReference type="EMBL" id="FQZG01000089">
    <property type="protein sequence ID" value="SHJ83699.1"/>
    <property type="molecule type" value="Genomic_DNA"/>
</dbReference>
<dbReference type="PANTHER" id="PTHR43175">
    <property type="entry name" value="CARBONIC ANHYDRASE"/>
    <property type="match status" value="1"/>
</dbReference>
<comment type="function">
    <text evidence="5">Catalyzes the reversible hydration of carbon dioxide to form bicarbonate.</text>
</comment>
<comment type="similarity">
    <text evidence="1">Belongs to the beta-class carbonic anhydrase family.</text>
</comment>
<keyword evidence="4 7" id="KW-0862">Zinc</keyword>
<feature type="binding site" evidence="7">
    <location>
        <position position="37"/>
    </location>
    <ligand>
        <name>Zn(2+)</name>
        <dbReference type="ChEBI" id="CHEBI:29105"/>
    </ligand>
</feature>
<dbReference type="InterPro" id="IPR036874">
    <property type="entry name" value="Carbonic_anhydrase_sf"/>
</dbReference>
<evidence type="ECO:0000256" key="2">
    <source>
        <dbReference type="ARBA" id="ARBA00012925"/>
    </source>
</evidence>
<dbReference type="SMART" id="SM00947">
    <property type="entry name" value="Pro_CA"/>
    <property type="match status" value="1"/>
</dbReference>
<evidence type="ECO:0000256" key="7">
    <source>
        <dbReference type="PIRSR" id="PIRSR601765-1"/>
    </source>
</evidence>
<keyword evidence="3 7" id="KW-0479">Metal-binding</keyword>
<dbReference type="STRING" id="1123357.SAMN02745244_03381"/>
<reference evidence="8 9" key="1">
    <citation type="submission" date="2016-11" db="EMBL/GenBank/DDBJ databases">
        <authorList>
            <person name="Jaros S."/>
            <person name="Januszkiewicz K."/>
            <person name="Wedrychowicz H."/>
        </authorList>
    </citation>
    <scope>NUCLEOTIDE SEQUENCE [LARGE SCALE GENOMIC DNA]</scope>
    <source>
        <strain evidence="8 9">DSM 12906</strain>
    </source>
</reference>
<dbReference type="GO" id="GO:0004089">
    <property type="term" value="F:carbonate dehydratase activity"/>
    <property type="evidence" value="ECO:0007669"/>
    <property type="project" value="UniProtKB-EC"/>
</dbReference>
<name>A0A1M6MJM9_9ACTN</name>
<dbReference type="AlphaFoldDB" id="A0A1M6MJM9"/>
<feature type="binding site" evidence="7">
    <location>
        <position position="91"/>
    </location>
    <ligand>
        <name>Zn(2+)</name>
        <dbReference type="ChEBI" id="CHEBI:29105"/>
    </ligand>
</feature>
<comment type="catalytic activity">
    <reaction evidence="6">
        <text>hydrogencarbonate + H(+) = CO2 + H2O</text>
        <dbReference type="Rhea" id="RHEA:10748"/>
        <dbReference type="ChEBI" id="CHEBI:15377"/>
        <dbReference type="ChEBI" id="CHEBI:15378"/>
        <dbReference type="ChEBI" id="CHEBI:16526"/>
        <dbReference type="ChEBI" id="CHEBI:17544"/>
        <dbReference type="EC" id="4.2.1.1"/>
    </reaction>
</comment>
<dbReference type="Proteomes" id="UP000184512">
    <property type="component" value="Unassembled WGS sequence"/>
</dbReference>
<dbReference type="CDD" id="cd03379">
    <property type="entry name" value="beta_CA_cladeD"/>
    <property type="match status" value="1"/>
</dbReference>
<dbReference type="RefSeq" id="WP_073190665.1">
    <property type="nucleotide sequence ID" value="NZ_FQZG01000089.1"/>
</dbReference>
<feature type="binding site" evidence="7">
    <location>
        <position position="35"/>
    </location>
    <ligand>
        <name>Zn(2+)</name>
        <dbReference type="ChEBI" id="CHEBI:29105"/>
    </ligand>
</feature>
<dbReference type="Pfam" id="PF00484">
    <property type="entry name" value="Pro_CA"/>
    <property type="match status" value="1"/>
</dbReference>
<comment type="cofactor">
    <cofactor evidence="7">
        <name>Zn(2+)</name>
        <dbReference type="ChEBI" id="CHEBI:29105"/>
    </cofactor>
    <text evidence="7">Binds 1 zinc ion per subunit.</text>
</comment>